<keyword evidence="1" id="KW-0328">Glycosyltransferase</keyword>
<name>A0A965GE33_9PROT</name>
<proteinExistence type="inferred from homology"/>
<feature type="transmembrane region" description="Helical" evidence="1">
    <location>
        <begin position="345"/>
        <end position="360"/>
    </location>
</feature>
<feature type="transmembrane region" description="Helical" evidence="1">
    <location>
        <begin position="84"/>
        <end position="102"/>
    </location>
</feature>
<evidence type="ECO:0000259" key="2">
    <source>
        <dbReference type="Pfam" id="PF13231"/>
    </source>
</evidence>
<dbReference type="PANTHER" id="PTHR10050:SF46">
    <property type="entry name" value="PROTEIN O-MANNOSYL-TRANSFERASE 2"/>
    <property type="match status" value="1"/>
</dbReference>
<evidence type="ECO:0000259" key="3">
    <source>
        <dbReference type="Pfam" id="PF16192"/>
    </source>
</evidence>
<keyword evidence="1" id="KW-0472">Membrane</keyword>
<keyword evidence="1" id="KW-1133">Transmembrane helix</keyword>
<feature type="transmembrane region" description="Helical" evidence="1">
    <location>
        <begin position="159"/>
        <end position="187"/>
    </location>
</feature>
<accession>A0A965GE33</accession>
<feature type="transmembrane region" description="Helical" evidence="1">
    <location>
        <begin position="366"/>
        <end position="385"/>
    </location>
</feature>
<evidence type="ECO:0000313" key="4">
    <source>
        <dbReference type="EMBL" id="NBR93890.1"/>
    </source>
</evidence>
<feature type="transmembrane region" description="Helical" evidence="1">
    <location>
        <begin position="6"/>
        <end position="25"/>
    </location>
</feature>
<organism evidence="4 5">
    <name type="scientific">Candidatus Fonsibacter lacus</name>
    <dbReference type="NCBI Taxonomy" id="2576439"/>
    <lineage>
        <taxon>Bacteria</taxon>
        <taxon>Pseudomonadati</taxon>
        <taxon>Pseudomonadota</taxon>
        <taxon>Alphaproteobacteria</taxon>
        <taxon>Candidatus Pelagibacterales</taxon>
        <taxon>Candidatus Pelagibacterales incertae sedis</taxon>
        <taxon>Candidatus Fonsibacter</taxon>
    </lineage>
</organism>
<comment type="caution">
    <text evidence="4">The sequence shown here is derived from an EMBL/GenBank/DDBJ whole genome shotgun (WGS) entry which is preliminary data.</text>
</comment>
<dbReference type="InterPro" id="IPR027005">
    <property type="entry name" value="PMT-like"/>
</dbReference>
<dbReference type="InterPro" id="IPR032421">
    <property type="entry name" value="PMT_4TMC"/>
</dbReference>
<protein>
    <recommendedName>
        <fullName evidence="1">Polyprenol-phosphate-mannose--protein mannosyltransferase</fullName>
        <ecNumber evidence="1">2.4.1.-</ecNumber>
    </recommendedName>
</protein>
<comment type="subcellular location">
    <subcellularLocation>
        <location evidence="1">Cell membrane</location>
    </subcellularLocation>
</comment>
<dbReference type="GO" id="GO:0004169">
    <property type="term" value="F:dolichyl-phosphate-mannose-protein mannosyltransferase activity"/>
    <property type="evidence" value="ECO:0007669"/>
    <property type="project" value="UniProtKB-UniRule"/>
</dbReference>
<comment type="function">
    <text evidence="1">Protein O-mannosyltransferase that catalyzes the transfer of a single mannose residue from a polyprenol phospho-mannosyl lipidic donor to the hydroxyl group of selected serine and threonine residues in acceptor proteins.</text>
</comment>
<dbReference type="Proteomes" id="UP000740727">
    <property type="component" value="Unassembled WGS sequence"/>
</dbReference>
<feature type="transmembrane region" description="Helical" evidence="1">
    <location>
        <begin position="219"/>
        <end position="238"/>
    </location>
</feature>
<dbReference type="AlphaFoldDB" id="A0A965GE33"/>
<keyword evidence="1" id="KW-0812">Transmembrane</keyword>
<dbReference type="Pfam" id="PF16192">
    <property type="entry name" value="PMT_4TMC"/>
    <property type="match status" value="1"/>
</dbReference>
<dbReference type="EC" id="2.4.1.-" evidence="1"/>
<comment type="pathway">
    <text evidence="1">Protein modification; protein glycosylation.</text>
</comment>
<keyword evidence="1" id="KW-0808">Transferase</keyword>
<feature type="transmembrane region" description="Helical" evidence="1">
    <location>
        <begin position="405"/>
        <end position="430"/>
    </location>
</feature>
<comment type="similarity">
    <text evidence="1">Belongs to the glycosyltransferase 39 family.</text>
</comment>
<dbReference type="GO" id="GO:0005886">
    <property type="term" value="C:plasma membrane"/>
    <property type="evidence" value="ECO:0007669"/>
    <property type="project" value="UniProtKB-SubCell"/>
</dbReference>
<keyword evidence="1" id="KW-1003">Cell membrane</keyword>
<feature type="transmembrane region" description="Helical" evidence="1">
    <location>
        <begin position="108"/>
        <end position="127"/>
    </location>
</feature>
<dbReference type="PANTHER" id="PTHR10050">
    <property type="entry name" value="DOLICHYL-PHOSPHATE-MANNOSE--PROTEIN MANNOSYLTRANSFERASE"/>
    <property type="match status" value="1"/>
</dbReference>
<gene>
    <name evidence="4" type="ORF">EBT44_03500</name>
</gene>
<sequence length="443" mass="50778">MIRALGNRTIAIWSVVAAALFLRLFRLSTPQKLIFDEIYYVDGARDFLKFGVEVSANKPEFIVHPPIGKWVIALGIKVFGDNPFGWRIAVALLGTLSILLIAKIASRIFGALGYGLIAALLAFFDGLNLVMSRTALLDMTLTAFLLTAVWFLIERRYLLAGIFFGLALGTKWNAIFYILIFATYFVVKELRELYELNPSENQERLTRKDFLALIALRKLQLLIVPLIVYVASWIGWFLSPRGWSRSWSTEHGAKFLGAFRSFLHYQFEILHFHRGLKSNHNYRSPAWQWLLQIRPTSFYYESPKCGGTSCSQEVLAIGTPLLWWSGALSIIILVALWMRSRKNSLILLGIAAGWLPWFAFPERTTFSFYSIVFEPWLILAIVALIKEINERLPERIPRKSRKAALATYIGLIGVNFLYHAPIFLAITLSYDNWRSLMWLHSWI</sequence>
<dbReference type="Pfam" id="PF13231">
    <property type="entry name" value="PMT_2"/>
    <property type="match status" value="1"/>
</dbReference>
<reference evidence="4" key="1">
    <citation type="submission" date="2018-10" db="EMBL/GenBank/DDBJ databases">
        <title>Iterative Subtractive Binning of Freshwater Chronoseries Metagenomes Recovers Nearly Complete Genomes from over Four Hundred Novel Species.</title>
        <authorList>
            <person name="Rodriguez-R L.M."/>
            <person name="Tsementzi D."/>
            <person name="Luo C."/>
            <person name="Konstantinidis K.T."/>
        </authorList>
    </citation>
    <scope>NUCLEOTIDE SEQUENCE</scope>
    <source>
        <strain evidence="4">WB5_2A_028</strain>
    </source>
</reference>
<dbReference type="EMBL" id="RFXN01000033">
    <property type="protein sequence ID" value="NBR93890.1"/>
    <property type="molecule type" value="Genomic_DNA"/>
</dbReference>
<feature type="transmembrane region" description="Helical" evidence="1">
    <location>
        <begin position="321"/>
        <end position="338"/>
    </location>
</feature>
<evidence type="ECO:0000256" key="1">
    <source>
        <dbReference type="RuleBase" id="RU367007"/>
    </source>
</evidence>
<feature type="domain" description="Protein O-mannosyl-transferase C-terminal four TM" evidence="3">
    <location>
        <begin position="259"/>
        <end position="442"/>
    </location>
</feature>
<dbReference type="InterPro" id="IPR038731">
    <property type="entry name" value="RgtA/B/C-like"/>
</dbReference>
<feature type="domain" description="Glycosyltransferase RgtA/B/C/D-like" evidence="2">
    <location>
        <begin position="64"/>
        <end position="191"/>
    </location>
</feature>
<evidence type="ECO:0000313" key="5">
    <source>
        <dbReference type="Proteomes" id="UP000740727"/>
    </source>
</evidence>